<keyword evidence="4 6" id="KW-0653">Protein transport</keyword>
<dbReference type="GO" id="GO:0006886">
    <property type="term" value="P:intracellular protein transport"/>
    <property type="evidence" value="ECO:0007669"/>
    <property type="project" value="InterPro"/>
</dbReference>
<feature type="region of interest" description="Disordered" evidence="7">
    <location>
        <begin position="626"/>
        <end position="704"/>
    </location>
</feature>
<dbReference type="PIRSF" id="PIRSF002291">
    <property type="entry name" value="AP_complex_beta"/>
    <property type="match status" value="1"/>
</dbReference>
<dbReference type="Pfam" id="PF01602">
    <property type="entry name" value="Adaptin_N"/>
    <property type="match status" value="1"/>
</dbReference>
<dbReference type="InterPro" id="IPR002553">
    <property type="entry name" value="Clathrin/coatomer_adapt-like_N"/>
</dbReference>
<dbReference type="SUPFAM" id="SSF48371">
    <property type="entry name" value="ARM repeat"/>
    <property type="match status" value="1"/>
</dbReference>
<dbReference type="EMBL" id="KZ819324">
    <property type="protein sequence ID" value="PWN21831.1"/>
    <property type="molecule type" value="Genomic_DNA"/>
</dbReference>
<comment type="subcellular location">
    <subcellularLocation>
        <location evidence="1">Endomembrane system</location>
    </subcellularLocation>
</comment>
<evidence type="ECO:0000256" key="7">
    <source>
        <dbReference type="SAM" id="MobiDB-lite"/>
    </source>
</evidence>
<dbReference type="AlphaFoldDB" id="A0A316UBK3"/>
<dbReference type="GO" id="GO:0030276">
    <property type="term" value="F:clathrin binding"/>
    <property type="evidence" value="ECO:0007669"/>
    <property type="project" value="InterPro"/>
</dbReference>
<feature type="domain" description="Clathrin/coatomer adaptor adaptin-like N-terminal" evidence="8">
    <location>
        <begin position="16"/>
        <end position="535"/>
    </location>
</feature>
<keyword evidence="5 6" id="KW-0472">Membrane</keyword>
<feature type="compositionally biased region" description="Low complexity" evidence="7">
    <location>
        <begin position="687"/>
        <end position="699"/>
    </location>
</feature>
<dbReference type="STRING" id="1684307.A0A316UBK3"/>
<evidence type="ECO:0000256" key="2">
    <source>
        <dbReference type="ARBA" id="ARBA00006613"/>
    </source>
</evidence>
<feature type="region of interest" description="Disordered" evidence="7">
    <location>
        <begin position="720"/>
        <end position="778"/>
    </location>
</feature>
<dbReference type="PANTHER" id="PTHR11134">
    <property type="entry name" value="ADAPTOR COMPLEX SUBUNIT BETA FAMILY MEMBER"/>
    <property type="match status" value="1"/>
</dbReference>
<sequence>MSANTDAKLFQRNKVQELRADLLSDKKDKGWVRKKTTLKKIIANATMGNDMSGLFNEVVDCMSIQVLEIKKMVYLYLVNYGRSKPEQVANAIPGFLSDCNDRNPLIRGLAIRTMSYIPVPTILSALLDPLRHSLKDSDPYVRKTAAICVAKLYMHDKRTVEKHGLISSLRDLLADTNSTVVANAVAALTEISERSDNIQLKLNLTIASKLVSALPDCSEWGQTYILESLMFFVPADYADAEILAERIAVRLQHANSAVVLTSTKVILYLMNYIASAEFKEGLCKKLSGPLVTLLSSGPEVQYVALRNILLVIQRRPIVLQNEVKVFFCKYNDPIYVKMAKLEIIYRLANEKNVEQVLAELREYATEVDVDFVRKSVRSIGRLALKITSFADRCVEVLLSLISTKVNYVVQEAIVVIKDIFRKYPNQYESVIATLCENLDSLDEPEARAAMIWIIGQYADRIENSDELLEDFLFSFLEEPAEVQLALLTATVKLFLKRPSAGGELVPKVLKWATEDVENPDVRDRGFMYWRLLSTDPAAARDIVLVEKPAISTETDRMDRQVLDQLLLHGASLASIFHRQPQTFIRGAKARHLPDSNALDEVARRTASVHLHSKPIQRGAYVPAANEKNTDGEKKAVPPALPSRPSANSIPQYNGADMDTNGGTATITASSSKYSNFSTGTDGGGVGEPLSPSLSPVESGAFSGSGNAKYDAGRAGGGNGTAGGTMAVPVDDDGPDPYSMLADLEQDYASGSGGGGAYRTDPPLPKRSGLSGWKDDLLG</sequence>
<accession>A0A316UBK3</accession>
<reference evidence="9 10" key="1">
    <citation type="journal article" date="2018" name="Mol. Biol. Evol.">
        <title>Broad Genomic Sampling Reveals a Smut Pathogenic Ancestry of the Fungal Clade Ustilaginomycotina.</title>
        <authorList>
            <person name="Kijpornyongpan T."/>
            <person name="Mondo S.J."/>
            <person name="Barry K."/>
            <person name="Sandor L."/>
            <person name="Lee J."/>
            <person name="Lipzen A."/>
            <person name="Pangilinan J."/>
            <person name="LaButti K."/>
            <person name="Hainaut M."/>
            <person name="Henrissat B."/>
            <person name="Grigoriev I.V."/>
            <person name="Spatafora J.W."/>
            <person name="Aime M.C."/>
        </authorList>
    </citation>
    <scope>NUCLEOTIDE SEQUENCE [LARGE SCALE GENOMIC DNA]</scope>
    <source>
        <strain evidence="9 10">MCA 4718</strain>
    </source>
</reference>
<proteinExistence type="inferred from homology"/>
<gene>
    <name evidence="9" type="ORF">BCV69DRAFT_281750</name>
</gene>
<dbReference type="Proteomes" id="UP000245942">
    <property type="component" value="Unassembled WGS sequence"/>
</dbReference>
<dbReference type="RefSeq" id="XP_025348991.1">
    <property type="nucleotide sequence ID" value="XM_025492097.1"/>
</dbReference>
<comment type="function">
    <text evidence="6">Adaptins are components of the adaptor complexes which link clathrin to receptors in coated vesicles. Clathrin-associated protein complexes are believed to interact with the cytoplasmic tails of membrane proteins, leading to their selection and concentration.</text>
</comment>
<dbReference type="GO" id="GO:0016192">
    <property type="term" value="P:vesicle-mediated transport"/>
    <property type="evidence" value="ECO:0007669"/>
    <property type="project" value="InterPro"/>
</dbReference>
<dbReference type="GO" id="GO:0012505">
    <property type="term" value="C:endomembrane system"/>
    <property type="evidence" value="ECO:0007669"/>
    <property type="project" value="UniProtKB-SubCell"/>
</dbReference>
<evidence type="ECO:0000256" key="6">
    <source>
        <dbReference type="PIRNR" id="PIRNR002291"/>
    </source>
</evidence>
<dbReference type="FunFam" id="1.25.10.10:FF:000044">
    <property type="entry name" value="AP complex subunit beta"/>
    <property type="match status" value="1"/>
</dbReference>
<name>A0A316UBK3_9BASI</name>
<dbReference type="InterPro" id="IPR026739">
    <property type="entry name" value="AP_beta"/>
</dbReference>
<organism evidence="9 10">
    <name type="scientific">Pseudomicrostroma glucosiphilum</name>
    <dbReference type="NCBI Taxonomy" id="1684307"/>
    <lineage>
        <taxon>Eukaryota</taxon>
        <taxon>Fungi</taxon>
        <taxon>Dikarya</taxon>
        <taxon>Basidiomycota</taxon>
        <taxon>Ustilaginomycotina</taxon>
        <taxon>Exobasidiomycetes</taxon>
        <taxon>Microstromatales</taxon>
        <taxon>Microstromatales incertae sedis</taxon>
        <taxon>Pseudomicrostroma</taxon>
    </lineage>
</organism>
<keyword evidence="10" id="KW-1185">Reference proteome</keyword>
<evidence type="ECO:0000259" key="8">
    <source>
        <dbReference type="Pfam" id="PF01602"/>
    </source>
</evidence>
<dbReference type="GeneID" id="37013831"/>
<dbReference type="Gene3D" id="1.25.10.10">
    <property type="entry name" value="Leucine-rich Repeat Variant"/>
    <property type="match status" value="1"/>
</dbReference>
<evidence type="ECO:0000313" key="10">
    <source>
        <dbReference type="Proteomes" id="UP000245942"/>
    </source>
</evidence>
<evidence type="ECO:0000256" key="3">
    <source>
        <dbReference type="ARBA" id="ARBA00022448"/>
    </source>
</evidence>
<evidence type="ECO:0000256" key="5">
    <source>
        <dbReference type="ARBA" id="ARBA00023136"/>
    </source>
</evidence>
<dbReference type="OrthoDB" id="10254310at2759"/>
<protein>
    <recommendedName>
        <fullName evidence="6">AP complex subunit beta</fullName>
    </recommendedName>
</protein>
<dbReference type="InterPro" id="IPR011989">
    <property type="entry name" value="ARM-like"/>
</dbReference>
<evidence type="ECO:0000256" key="1">
    <source>
        <dbReference type="ARBA" id="ARBA00004308"/>
    </source>
</evidence>
<keyword evidence="3 6" id="KW-0813">Transport</keyword>
<comment type="similarity">
    <text evidence="2 6">Belongs to the adaptor complexes large subunit family.</text>
</comment>
<feature type="compositionally biased region" description="Polar residues" evidence="7">
    <location>
        <begin position="660"/>
        <end position="679"/>
    </location>
</feature>
<dbReference type="GO" id="GO:0030117">
    <property type="term" value="C:membrane coat"/>
    <property type="evidence" value="ECO:0007669"/>
    <property type="project" value="InterPro"/>
</dbReference>
<dbReference type="InterPro" id="IPR016342">
    <property type="entry name" value="AP_complex_bsu_1_2_4"/>
</dbReference>
<dbReference type="InterPro" id="IPR016024">
    <property type="entry name" value="ARM-type_fold"/>
</dbReference>
<evidence type="ECO:0000313" key="9">
    <source>
        <dbReference type="EMBL" id="PWN21831.1"/>
    </source>
</evidence>
<evidence type="ECO:0000256" key="4">
    <source>
        <dbReference type="ARBA" id="ARBA00022927"/>
    </source>
</evidence>